<organism evidence="3 4">
    <name type="scientific">Microseira wollei NIES-4236</name>
    <dbReference type="NCBI Taxonomy" id="2530354"/>
    <lineage>
        <taxon>Bacteria</taxon>
        <taxon>Bacillati</taxon>
        <taxon>Cyanobacteriota</taxon>
        <taxon>Cyanophyceae</taxon>
        <taxon>Oscillatoriophycideae</taxon>
        <taxon>Aerosakkonematales</taxon>
        <taxon>Aerosakkonemataceae</taxon>
        <taxon>Microseira</taxon>
    </lineage>
</organism>
<protein>
    <submittedName>
        <fullName evidence="3">Helix-turn-helix domain protein</fullName>
    </submittedName>
</protein>
<name>A0AAV3WZM8_9CYAN</name>
<gene>
    <name evidence="3" type="ORF">MiSe_05830</name>
</gene>
<proteinExistence type="predicted"/>
<evidence type="ECO:0000313" key="4">
    <source>
        <dbReference type="Proteomes" id="UP001050975"/>
    </source>
</evidence>
<dbReference type="CDD" id="cd00093">
    <property type="entry name" value="HTH_XRE"/>
    <property type="match status" value="1"/>
</dbReference>
<dbReference type="InterPro" id="IPR001387">
    <property type="entry name" value="Cro/C1-type_HTH"/>
</dbReference>
<dbReference type="RefSeq" id="WP_226574505.1">
    <property type="nucleotide sequence ID" value="NZ_BLAY01000005.1"/>
</dbReference>
<dbReference type="Gene3D" id="1.10.260.40">
    <property type="entry name" value="lambda repressor-like DNA-binding domains"/>
    <property type="match status" value="1"/>
</dbReference>
<dbReference type="Pfam" id="PF01381">
    <property type="entry name" value="HTH_3"/>
    <property type="match status" value="1"/>
</dbReference>
<dbReference type="GO" id="GO:0003677">
    <property type="term" value="F:DNA binding"/>
    <property type="evidence" value="ECO:0007669"/>
    <property type="project" value="UniProtKB-KW"/>
</dbReference>
<evidence type="ECO:0000259" key="2">
    <source>
        <dbReference type="PROSITE" id="PS50943"/>
    </source>
</evidence>
<dbReference type="Proteomes" id="UP001050975">
    <property type="component" value="Unassembled WGS sequence"/>
</dbReference>
<dbReference type="PANTHER" id="PTHR46558:SF11">
    <property type="entry name" value="HTH-TYPE TRANSCRIPTIONAL REGULATOR XRE"/>
    <property type="match status" value="1"/>
</dbReference>
<dbReference type="AlphaFoldDB" id="A0AAV3WZM8"/>
<dbReference type="SMART" id="SM00530">
    <property type="entry name" value="HTH_XRE"/>
    <property type="match status" value="1"/>
</dbReference>
<dbReference type="SUPFAM" id="SSF47413">
    <property type="entry name" value="lambda repressor-like DNA-binding domains"/>
    <property type="match status" value="1"/>
</dbReference>
<feature type="domain" description="HTH cro/C1-type" evidence="2">
    <location>
        <begin position="18"/>
        <end position="74"/>
    </location>
</feature>
<dbReference type="EMBL" id="BLAY01000005">
    <property type="protein sequence ID" value="GET35837.1"/>
    <property type="molecule type" value="Genomic_DNA"/>
</dbReference>
<comment type="caution">
    <text evidence="3">The sequence shown here is derived from an EMBL/GenBank/DDBJ whole genome shotgun (WGS) entry which is preliminary data.</text>
</comment>
<evidence type="ECO:0000313" key="3">
    <source>
        <dbReference type="EMBL" id="GET35837.1"/>
    </source>
</evidence>
<dbReference type="PROSITE" id="PS50943">
    <property type="entry name" value="HTH_CROC1"/>
    <property type="match status" value="1"/>
</dbReference>
<dbReference type="PANTHER" id="PTHR46558">
    <property type="entry name" value="TRACRIPTIONAL REGULATORY PROTEIN-RELATED-RELATED"/>
    <property type="match status" value="1"/>
</dbReference>
<keyword evidence="1" id="KW-0238">DNA-binding</keyword>
<accession>A0AAV3WZM8</accession>
<reference evidence="3" key="1">
    <citation type="submission" date="2019-10" db="EMBL/GenBank/DDBJ databases">
        <title>Draft genome sequece of Microseira wollei NIES-4236.</title>
        <authorList>
            <person name="Yamaguchi H."/>
            <person name="Suzuki S."/>
            <person name="Kawachi M."/>
        </authorList>
    </citation>
    <scope>NUCLEOTIDE SEQUENCE</scope>
    <source>
        <strain evidence="3">NIES-4236</strain>
    </source>
</reference>
<keyword evidence="4" id="KW-1185">Reference proteome</keyword>
<evidence type="ECO:0000256" key="1">
    <source>
        <dbReference type="ARBA" id="ARBA00023125"/>
    </source>
</evidence>
<sequence length="89" mass="9986">MVNMVKKKREVDAPESPLKVLRRKVQLTQEQLAKLLGVSTRAVQAWEGGEYQPSLTIPQIKALCRALNCSLEDLPDELGTPKRSPEEET</sequence>
<dbReference type="InterPro" id="IPR010982">
    <property type="entry name" value="Lambda_DNA-bd_dom_sf"/>
</dbReference>